<dbReference type="EMBL" id="CP038267">
    <property type="protein sequence ID" value="QBR91369.1"/>
    <property type="molecule type" value="Genomic_DNA"/>
</dbReference>
<dbReference type="Proteomes" id="UP000294894">
    <property type="component" value="Chromosome"/>
</dbReference>
<dbReference type="InterPro" id="IPR005297">
    <property type="entry name" value="Lipoprotein_repeat"/>
</dbReference>
<organism evidence="3 4">
    <name type="scientific">Nocardioides euryhalodurans</name>
    <dbReference type="NCBI Taxonomy" id="2518370"/>
    <lineage>
        <taxon>Bacteria</taxon>
        <taxon>Bacillati</taxon>
        <taxon>Actinomycetota</taxon>
        <taxon>Actinomycetes</taxon>
        <taxon>Propionibacteriales</taxon>
        <taxon>Nocardioidaceae</taxon>
        <taxon>Nocardioides</taxon>
    </lineage>
</organism>
<evidence type="ECO:0000313" key="4">
    <source>
        <dbReference type="Proteomes" id="UP000294894"/>
    </source>
</evidence>
<evidence type="ECO:0000256" key="1">
    <source>
        <dbReference type="SAM" id="MobiDB-lite"/>
    </source>
</evidence>
<feature type="region of interest" description="Disordered" evidence="1">
    <location>
        <begin position="20"/>
        <end position="72"/>
    </location>
</feature>
<feature type="compositionally biased region" description="Low complexity" evidence="1">
    <location>
        <begin position="33"/>
        <end position="42"/>
    </location>
</feature>
<evidence type="ECO:0008006" key="5">
    <source>
        <dbReference type="Google" id="ProtNLM"/>
    </source>
</evidence>
<name>A0A4P7GI73_9ACTN</name>
<dbReference type="Pfam" id="PF03640">
    <property type="entry name" value="Lipoprotein_15"/>
    <property type="match status" value="1"/>
</dbReference>
<feature type="chain" id="PRO_5038689598" description="Lipoprotein" evidence="2">
    <location>
        <begin position="23"/>
        <end position="180"/>
    </location>
</feature>
<protein>
    <recommendedName>
        <fullName evidence="5">Lipoprotein</fullName>
    </recommendedName>
</protein>
<dbReference type="OrthoDB" id="597632at2"/>
<keyword evidence="4" id="KW-1185">Reference proteome</keyword>
<dbReference type="KEGG" id="noy:EXE57_03105"/>
<feature type="compositionally biased region" description="Pro residues" evidence="1">
    <location>
        <begin position="43"/>
        <end position="53"/>
    </location>
</feature>
<dbReference type="RefSeq" id="WP_135073914.1">
    <property type="nucleotide sequence ID" value="NZ_CP038267.1"/>
</dbReference>
<reference evidence="3 4" key="1">
    <citation type="submission" date="2019-03" db="EMBL/GenBank/DDBJ databases">
        <title>Three New Species of Nocardioides, Nocardioides euryhalodurans sp. nov., Nocardioides seonyuensis sp. nov. and Nocardioides eburneoflavus sp. nov., Iolated from Soil.</title>
        <authorList>
            <person name="Roh S.G."/>
            <person name="Lee C."/>
            <person name="Kim M.-K."/>
            <person name="Kim S.B."/>
        </authorList>
    </citation>
    <scope>NUCLEOTIDE SEQUENCE [LARGE SCALE GENOMIC DNA]</scope>
    <source>
        <strain evidence="3 4">MMS17-SY117</strain>
    </source>
</reference>
<gene>
    <name evidence="3" type="ORF">EXE57_03105</name>
</gene>
<evidence type="ECO:0000256" key="2">
    <source>
        <dbReference type="SAM" id="SignalP"/>
    </source>
</evidence>
<accession>A0A4P7GI73</accession>
<evidence type="ECO:0000313" key="3">
    <source>
        <dbReference type="EMBL" id="QBR91369.1"/>
    </source>
</evidence>
<sequence length="180" mass="18935">MSRMAWLALVLVATACGAPESATDAAGTPTPTPTSSASSSPSPEEPSPSPSRSPRPEKQPEPGTVVTVGPSPFGQMLFDDRRQAVYLFEPEADGRPACYGACEEAWPPVLTDGPPVADGAVEDQLLGVVRRRDGSRQVTYNGWPLYFYANEGPGEVLCHDVVLNGGLWLALGADGRALPT</sequence>
<dbReference type="PANTHER" id="PTHR39335">
    <property type="entry name" value="BLL4220 PROTEIN"/>
    <property type="match status" value="1"/>
</dbReference>
<feature type="signal peptide" evidence="2">
    <location>
        <begin position="1"/>
        <end position="22"/>
    </location>
</feature>
<dbReference type="PROSITE" id="PS51257">
    <property type="entry name" value="PROKAR_LIPOPROTEIN"/>
    <property type="match status" value="1"/>
</dbReference>
<keyword evidence="2" id="KW-0732">Signal</keyword>
<dbReference type="PANTHER" id="PTHR39335:SF1">
    <property type="entry name" value="BLL4220 PROTEIN"/>
    <property type="match status" value="1"/>
</dbReference>
<dbReference type="AlphaFoldDB" id="A0A4P7GI73"/>
<dbReference type="GO" id="GO:0043448">
    <property type="term" value="P:alkane catabolic process"/>
    <property type="evidence" value="ECO:0007669"/>
    <property type="project" value="TreeGrafter"/>
</dbReference>
<proteinExistence type="predicted"/>